<dbReference type="AlphaFoldDB" id="A0A1X7DLZ0"/>
<dbReference type="GO" id="GO:0003677">
    <property type="term" value="F:DNA binding"/>
    <property type="evidence" value="ECO:0007669"/>
    <property type="project" value="InterPro"/>
</dbReference>
<accession>A0A1X7DLZ0</accession>
<dbReference type="InterPro" id="IPR038390">
    <property type="entry name" value="Metal_Tscrpt_repr_sf"/>
</dbReference>
<organism evidence="2 3">
    <name type="scientific">Azospirillum oryzae</name>
    <dbReference type="NCBI Taxonomy" id="286727"/>
    <lineage>
        <taxon>Bacteria</taxon>
        <taxon>Pseudomonadati</taxon>
        <taxon>Pseudomonadota</taxon>
        <taxon>Alphaproteobacteria</taxon>
        <taxon>Rhodospirillales</taxon>
        <taxon>Azospirillaceae</taxon>
        <taxon>Azospirillum</taxon>
    </lineage>
</organism>
<dbReference type="Pfam" id="PF02583">
    <property type="entry name" value="Trns_repr_metal"/>
    <property type="match status" value="1"/>
</dbReference>
<dbReference type="GO" id="GO:0046872">
    <property type="term" value="F:metal ion binding"/>
    <property type="evidence" value="ECO:0007669"/>
    <property type="project" value="InterPro"/>
</dbReference>
<dbReference type="STRING" id="286727.SAMN02982917_0680"/>
<evidence type="ECO:0008006" key="4">
    <source>
        <dbReference type="Google" id="ProtNLM"/>
    </source>
</evidence>
<evidence type="ECO:0000256" key="1">
    <source>
        <dbReference type="ARBA" id="ARBA00005260"/>
    </source>
</evidence>
<proteinExistence type="inferred from homology"/>
<reference evidence="2 3" key="1">
    <citation type="submission" date="2017-04" db="EMBL/GenBank/DDBJ databases">
        <authorList>
            <person name="Afonso C.L."/>
            <person name="Miller P.J."/>
            <person name="Scott M.A."/>
            <person name="Spackman E."/>
            <person name="Goraichik I."/>
            <person name="Dimitrov K.M."/>
            <person name="Suarez D.L."/>
            <person name="Swayne D.E."/>
        </authorList>
    </citation>
    <scope>NUCLEOTIDE SEQUENCE [LARGE SCALE GENOMIC DNA]</scope>
    <source>
        <strain evidence="2 3">A2P</strain>
    </source>
</reference>
<dbReference type="OrthoDB" id="9811244at2"/>
<dbReference type="GO" id="GO:0045892">
    <property type="term" value="P:negative regulation of DNA-templated transcription"/>
    <property type="evidence" value="ECO:0007669"/>
    <property type="project" value="UniProtKB-ARBA"/>
</dbReference>
<dbReference type="RefSeq" id="WP_085082254.1">
    <property type="nucleotide sequence ID" value="NZ_FXAK01000001.1"/>
</dbReference>
<protein>
    <recommendedName>
        <fullName evidence="4">Metal-sensing transcriptional repressor</fullName>
    </recommendedName>
</protein>
<sequence>MSTHHSHPDIIKRLKRADGHLRGIIEMIEAGRPCLDLAQQLHAVESAVREAKKVLIHDHLDHCLDAAVDATPAEARASIAEFKAITKYL</sequence>
<dbReference type="PANTHER" id="PTHR33677">
    <property type="entry name" value="TRANSCRIPTIONAL REPRESSOR FRMR-RELATED"/>
    <property type="match status" value="1"/>
</dbReference>
<evidence type="ECO:0000313" key="3">
    <source>
        <dbReference type="Proteomes" id="UP000192936"/>
    </source>
</evidence>
<evidence type="ECO:0000313" key="2">
    <source>
        <dbReference type="EMBL" id="SMF17847.1"/>
    </source>
</evidence>
<dbReference type="InterPro" id="IPR003735">
    <property type="entry name" value="Metal_Tscrpt_repr"/>
</dbReference>
<comment type="similarity">
    <text evidence="1">Belongs to the FrmR/RcnR family.</text>
</comment>
<dbReference type="CDD" id="cd10154">
    <property type="entry name" value="NreA-like_DUF156"/>
    <property type="match status" value="1"/>
</dbReference>
<dbReference type="EMBL" id="FXAK01000001">
    <property type="protein sequence ID" value="SMF17847.1"/>
    <property type="molecule type" value="Genomic_DNA"/>
</dbReference>
<gene>
    <name evidence="2" type="ORF">SAMN02982917_0680</name>
</gene>
<name>A0A1X7DLZ0_9PROT</name>
<dbReference type="Proteomes" id="UP000192936">
    <property type="component" value="Unassembled WGS sequence"/>
</dbReference>
<dbReference type="Gene3D" id="1.20.58.1000">
    <property type="entry name" value="Metal-sensitive repressor, helix protomer"/>
    <property type="match status" value="1"/>
</dbReference>